<dbReference type="InterPro" id="IPR011990">
    <property type="entry name" value="TPR-like_helical_dom_sf"/>
</dbReference>
<accession>A0A6S7GS37</accession>
<evidence type="ECO:0000313" key="7">
    <source>
        <dbReference type="EMBL" id="CAB3992516.1"/>
    </source>
</evidence>
<dbReference type="PROSITE" id="PS50011">
    <property type="entry name" value="PROTEIN_KINASE_DOM"/>
    <property type="match status" value="1"/>
</dbReference>
<evidence type="ECO:0000256" key="3">
    <source>
        <dbReference type="ARBA" id="ARBA00022741"/>
    </source>
</evidence>
<keyword evidence="4 7" id="KW-0418">Kinase</keyword>
<evidence type="ECO:0000256" key="6">
    <source>
        <dbReference type="SAM" id="MobiDB-lite"/>
    </source>
</evidence>
<name>A0A6S7GS37_PARCT</name>
<dbReference type="GO" id="GO:0005524">
    <property type="term" value="F:ATP binding"/>
    <property type="evidence" value="ECO:0007669"/>
    <property type="project" value="UniProtKB-UniRule"/>
</dbReference>
<sequence length="837" mass="92542">MDVATKTPKEWLQFITNERQTYSGPNKYKYWMQLYRRAADSIPANEFAHNNNAYAKIMVDFAKLQARTSEDDARTIFQAARSNVKHCSLIYVAWAQFELLNNNRKKCIKLLEKGKQFCAKPGYLLDIALENFKSGNDQLIDDETEEYTFTELINTNVCKTEDLTDRLVKTKQRTSDSSSESTSSSIGAFSPDSAHLTESSEESDDVIFLKNVKPLRSTNLSSIDEGQPACISPKEDVEQNITSVSTTTSYGRKIGQPNATTFHSSFLNDILKEKQLNLATLSKPAVSIEENVTCGNNHTTIKPSSNEITPQQLTTQCSTEVEFKVPNLKCSNAKNIFDTTPSEPRKENFEEPAFPVFRSTRSKGHSASSSESGDDIDALSSLKKSLLNIGNKTGLMDFATPRNKSSDQILATTTDNNIVGGSLVKERKSNRRTNRSVFVGLPKRVPKPMKDESRARKGEQERTNGTNTGMIESLIQTKENDSIDGVYAFPQDPPVDRHIEANLKHNGNASTQIYSSQVGSDLRQRMPLASIALNANKNIPTNLESPQYKLQNAVRHGANLAQAVPEVCPKKNIDSVAYTSNWKRLENDLSHSDIPKFNPFCHSTPATEKANAIPTRISTQSAPQETNFTIYPLSKPQLQKQNETASGVYVSTGEESCKDSGPNFQSVQSNQTLSSNNSSHLAICTPNNIVNHPEDSAEVKTSSTSVSNDSRLKSVSLTLPNSSISMNSRCANSGHSQLNNSISGFQSDMKDVSRMSGENHSTIQSITVNGKVYRKLNIIGRGGSSEVYTVFDSDYAQYALKYVDIKHADASAVESYVNEITLLKRLQGHESIIKLCD</sequence>
<dbReference type="SUPFAM" id="SSF56112">
    <property type="entry name" value="Protein kinase-like (PK-like)"/>
    <property type="match status" value="1"/>
</dbReference>
<keyword evidence="5" id="KW-0067">ATP-binding</keyword>
<evidence type="ECO:0000256" key="5">
    <source>
        <dbReference type="ARBA" id="ARBA00022840"/>
    </source>
</evidence>
<feature type="compositionally biased region" description="Basic and acidic residues" evidence="6">
    <location>
        <begin position="448"/>
        <end position="462"/>
    </location>
</feature>
<dbReference type="PANTHER" id="PTHR22974:SF21">
    <property type="entry name" value="DUAL SPECIFICITY PROTEIN KINASE TTK"/>
    <property type="match status" value="1"/>
</dbReference>
<feature type="non-terminal residue" evidence="7">
    <location>
        <position position="837"/>
    </location>
</feature>
<dbReference type="GO" id="GO:0004674">
    <property type="term" value="F:protein serine/threonine kinase activity"/>
    <property type="evidence" value="ECO:0007669"/>
    <property type="project" value="UniProtKB-KW"/>
</dbReference>
<dbReference type="InterPro" id="IPR017441">
    <property type="entry name" value="Protein_kinase_ATP_BS"/>
</dbReference>
<organism evidence="7 8">
    <name type="scientific">Paramuricea clavata</name>
    <name type="common">Red gorgonian</name>
    <name type="synonym">Violescent sea-whip</name>
    <dbReference type="NCBI Taxonomy" id="317549"/>
    <lineage>
        <taxon>Eukaryota</taxon>
        <taxon>Metazoa</taxon>
        <taxon>Cnidaria</taxon>
        <taxon>Anthozoa</taxon>
        <taxon>Octocorallia</taxon>
        <taxon>Malacalcyonacea</taxon>
        <taxon>Plexauridae</taxon>
        <taxon>Paramuricea</taxon>
    </lineage>
</organism>
<evidence type="ECO:0000256" key="1">
    <source>
        <dbReference type="ARBA" id="ARBA00022527"/>
    </source>
</evidence>
<evidence type="ECO:0000313" key="8">
    <source>
        <dbReference type="Proteomes" id="UP001152795"/>
    </source>
</evidence>
<dbReference type="AlphaFoldDB" id="A0A6S7GS37"/>
<feature type="region of interest" description="Disordered" evidence="6">
    <location>
        <begin position="421"/>
        <end position="469"/>
    </location>
</feature>
<dbReference type="FunFam" id="3.30.200.20:FF:000131">
    <property type="entry name" value="Dual specificity protein kinase TTK"/>
    <property type="match status" value="1"/>
</dbReference>
<evidence type="ECO:0000256" key="4">
    <source>
        <dbReference type="ARBA" id="ARBA00022777"/>
    </source>
</evidence>
<dbReference type="GO" id="GO:0004712">
    <property type="term" value="F:protein serine/threonine/tyrosine kinase activity"/>
    <property type="evidence" value="ECO:0007669"/>
    <property type="project" value="TreeGrafter"/>
</dbReference>
<dbReference type="EMBL" id="CACRXK020002067">
    <property type="protein sequence ID" value="CAB3992516.1"/>
    <property type="molecule type" value="Genomic_DNA"/>
</dbReference>
<feature type="region of interest" description="Disordered" evidence="6">
    <location>
        <begin position="652"/>
        <end position="678"/>
    </location>
</feature>
<gene>
    <name evidence="7" type="ORF">PACLA_8A035840</name>
</gene>
<feature type="compositionally biased region" description="Low complexity" evidence="6">
    <location>
        <begin position="175"/>
        <end position="185"/>
    </location>
</feature>
<dbReference type="Proteomes" id="UP001152795">
    <property type="component" value="Unassembled WGS sequence"/>
</dbReference>
<dbReference type="Gene3D" id="3.30.200.20">
    <property type="entry name" value="Phosphorylase Kinase, domain 1"/>
    <property type="match status" value="1"/>
</dbReference>
<evidence type="ECO:0000256" key="2">
    <source>
        <dbReference type="ARBA" id="ARBA00022679"/>
    </source>
</evidence>
<feature type="region of interest" description="Disordered" evidence="6">
    <location>
        <begin position="169"/>
        <end position="200"/>
    </location>
</feature>
<dbReference type="PROSITE" id="PS00107">
    <property type="entry name" value="PROTEIN_KINASE_ATP"/>
    <property type="match status" value="1"/>
</dbReference>
<dbReference type="InterPro" id="IPR011009">
    <property type="entry name" value="Kinase-like_dom_sf"/>
</dbReference>
<keyword evidence="3" id="KW-0547">Nucleotide-binding</keyword>
<dbReference type="GO" id="GO:0007059">
    <property type="term" value="P:chromosome segregation"/>
    <property type="evidence" value="ECO:0007669"/>
    <property type="project" value="TreeGrafter"/>
</dbReference>
<dbReference type="GO" id="GO:0005634">
    <property type="term" value="C:nucleus"/>
    <property type="evidence" value="ECO:0007669"/>
    <property type="project" value="TreeGrafter"/>
</dbReference>
<dbReference type="GO" id="GO:0000776">
    <property type="term" value="C:kinetochore"/>
    <property type="evidence" value="ECO:0007669"/>
    <property type="project" value="TreeGrafter"/>
</dbReference>
<feature type="compositionally biased region" description="Low complexity" evidence="6">
    <location>
        <begin position="665"/>
        <end position="678"/>
    </location>
</feature>
<dbReference type="OrthoDB" id="20524at2759"/>
<keyword evidence="2" id="KW-0808">Transferase</keyword>
<dbReference type="Gene3D" id="1.25.40.10">
    <property type="entry name" value="Tetratricopeptide repeat domain"/>
    <property type="match status" value="1"/>
</dbReference>
<dbReference type="GO" id="GO:0033316">
    <property type="term" value="P:meiotic spindle assembly checkpoint signaling"/>
    <property type="evidence" value="ECO:0007669"/>
    <property type="project" value="TreeGrafter"/>
</dbReference>
<keyword evidence="8" id="KW-1185">Reference proteome</keyword>
<dbReference type="PANTHER" id="PTHR22974">
    <property type="entry name" value="MIXED LINEAGE PROTEIN KINASE"/>
    <property type="match status" value="1"/>
</dbReference>
<dbReference type="GO" id="GO:0007094">
    <property type="term" value="P:mitotic spindle assembly checkpoint signaling"/>
    <property type="evidence" value="ECO:0007669"/>
    <property type="project" value="TreeGrafter"/>
</dbReference>
<protein>
    <submittedName>
        <fullName evidence="7">Dual specificity kinase TTK isoform X1</fullName>
    </submittedName>
</protein>
<dbReference type="InterPro" id="IPR000719">
    <property type="entry name" value="Prot_kinase_dom"/>
</dbReference>
<proteinExistence type="predicted"/>
<feature type="region of interest" description="Disordered" evidence="6">
    <location>
        <begin position="356"/>
        <end position="376"/>
    </location>
</feature>
<dbReference type="GO" id="GO:0034501">
    <property type="term" value="P:protein localization to kinetochore"/>
    <property type="evidence" value="ECO:0007669"/>
    <property type="project" value="TreeGrafter"/>
</dbReference>
<keyword evidence="1" id="KW-0723">Serine/threonine-protein kinase</keyword>
<comment type="caution">
    <text evidence="7">The sequence shown here is derived from an EMBL/GenBank/DDBJ whole genome shotgun (WGS) entry which is preliminary data.</text>
</comment>
<reference evidence="7" key="1">
    <citation type="submission" date="2020-04" db="EMBL/GenBank/DDBJ databases">
        <authorList>
            <person name="Alioto T."/>
            <person name="Alioto T."/>
            <person name="Gomez Garrido J."/>
        </authorList>
    </citation>
    <scope>NUCLEOTIDE SEQUENCE</scope>
    <source>
        <strain evidence="7">A484AB</strain>
    </source>
</reference>